<dbReference type="GO" id="GO:0016874">
    <property type="term" value="F:ligase activity"/>
    <property type="evidence" value="ECO:0007669"/>
    <property type="project" value="UniProtKB-KW"/>
</dbReference>
<dbReference type="InterPro" id="IPR025110">
    <property type="entry name" value="AMP-bd_C"/>
</dbReference>
<evidence type="ECO:0000313" key="4">
    <source>
        <dbReference type="EMBL" id="MCL1028220.1"/>
    </source>
</evidence>
<organism evidence="4 5">
    <name type="scientific">Serratia silvae</name>
    <dbReference type="NCBI Taxonomy" id="2824122"/>
    <lineage>
        <taxon>Bacteria</taxon>
        <taxon>Pseudomonadati</taxon>
        <taxon>Pseudomonadota</taxon>
        <taxon>Gammaproteobacteria</taxon>
        <taxon>Enterobacterales</taxon>
        <taxon>Yersiniaceae</taxon>
        <taxon>Serratia</taxon>
    </lineage>
</organism>
<evidence type="ECO:0000259" key="3">
    <source>
        <dbReference type="Pfam" id="PF13193"/>
    </source>
</evidence>
<keyword evidence="5" id="KW-1185">Reference proteome</keyword>
<keyword evidence="2 4" id="KW-0436">Ligase</keyword>
<dbReference type="InterPro" id="IPR042099">
    <property type="entry name" value="ANL_N_sf"/>
</dbReference>
<reference evidence="4" key="1">
    <citation type="submission" date="2021-04" db="EMBL/GenBank/DDBJ databases">
        <title>Genome sequence of Serratia sp. arafor3.</title>
        <authorList>
            <person name="Besaury L."/>
        </authorList>
    </citation>
    <scope>NUCLEOTIDE SEQUENCE</scope>
    <source>
        <strain evidence="4">Arafor3</strain>
    </source>
</reference>
<comment type="caution">
    <text evidence="4">The sequence shown here is derived from an EMBL/GenBank/DDBJ whole genome shotgun (WGS) entry which is preliminary data.</text>
</comment>
<dbReference type="SUPFAM" id="SSF56801">
    <property type="entry name" value="Acetyl-CoA synthetase-like"/>
    <property type="match status" value="1"/>
</dbReference>
<gene>
    <name evidence="4" type="ORF">KAJ71_04065</name>
</gene>
<dbReference type="RefSeq" id="WP_248944492.1">
    <property type="nucleotide sequence ID" value="NZ_CBCSGY010000032.1"/>
</dbReference>
<protein>
    <submittedName>
        <fullName evidence="4">Long-chain fatty acid--CoA ligase</fullName>
    </submittedName>
</protein>
<dbReference type="Proteomes" id="UP001165275">
    <property type="component" value="Unassembled WGS sequence"/>
</dbReference>
<accession>A0ABT0K860</accession>
<sequence>MRGWFCPARCRFARRVSAPFRAAGLSLRLTDEQGQEIHTPGERGRLWVRTPSLFSGYVNQPTLTAQVMQDGWLDTQDIAFFDERGGFHVLGRADNTINKGGNLFHLNECEQLLNTRDDVVDACCLKVACELYGEDYIAVIQGEALQEATLMRWLSQHLGTLRAPRSVVCLQQKLPLNGAGKHDRGALTALLAGRSA</sequence>
<dbReference type="CDD" id="cd04433">
    <property type="entry name" value="AFD_class_I"/>
    <property type="match status" value="1"/>
</dbReference>
<dbReference type="InterPro" id="IPR045851">
    <property type="entry name" value="AMP-bd_C_sf"/>
</dbReference>
<evidence type="ECO:0000313" key="5">
    <source>
        <dbReference type="Proteomes" id="UP001165275"/>
    </source>
</evidence>
<evidence type="ECO:0000256" key="1">
    <source>
        <dbReference type="ARBA" id="ARBA00006432"/>
    </source>
</evidence>
<dbReference type="EMBL" id="JAGQDC010000002">
    <property type="protein sequence ID" value="MCL1028220.1"/>
    <property type="molecule type" value="Genomic_DNA"/>
</dbReference>
<dbReference type="PANTHER" id="PTHR43201:SF5">
    <property type="entry name" value="MEDIUM-CHAIN ACYL-COA LIGASE ACSF2, MITOCHONDRIAL"/>
    <property type="match status" value="1"/>
</dbReference>
<dbReference type="Gene3D" id="3.40.50.12780">
    <property type="entry name" value="N-terminal domain of ligase-like"/>
    <property type="match status" value="1"/>
</dbReference>
<comment type="similarity">
    <text evidence="1">Belongs to the ATP-dependent AMP-binding enzyme family.</text>
</comment>
<dbReference type="Pfam" id="PF13193">
    <property type="entry name" value="AMP-binding_C"/>
    <property type="match status" value="1"/>
</dbReference>
<dbReference type="PANTHER" id="PTHR43201">
    <property type="entry name" value="ACYL-COA SYNTHETASE"/>
    <property type="match status" value="1"/>
</dbReference>
<dbReference type="Gene3D" id="3.30.300.30">
    <property type="match status" value="1"/>
</dbReference>
<feature type="domain" description="AMP-binding enzyme C-terminal" evidence="3">
    <location>
        <begin position="108"/>
        <end position="181"/>
    </location>
</feature>
<name>A0ABT0K860_9GAMM</name>
<evidence type="ECO:0000256" key="2">
    <source>
        <dbReference type="ARBA" id="ARBA00022598"/>
    </source>
</evidence>
<proteinExistence type="inferred from homology"/>